<accession>A0A926S1B7</accession>
<feature type="domain" description="Glyoxalase/fosfomycin resistance/dioxygenase" evidence="1">
    <location>
        <begin position="7"/>
        <end position="119"/>
    </location>
</feature>
<name>A0A926S1B7_9SPHI</name>
<gene>
    <name evidence="2" type="ORF">IDJ76_12145</name>
</gene>
<evidence type="ECO:0000259" key="1">
    <source>
        <dbReference type="Pfam" id="PF00903"/>
    </source>
</evidence>
<evidence type="ECO:0000313" key="3">
    <source>
        <dbReference type="Proteomes" id="UP000619078"/>
    </source>
</evidence>
<dbReference type="RefSeq" id="WP_191163582.1">
    <property type="nucleotide sequence ID" value="NZ_JACWMX010000004.1"/>
</dbReference>
<proteinExistence type="predicted"/>
<dbReference type="AlphaFoldDB" id="A0A926S1B7"/>
<dbReference type="InterPro" id="IPR029068">
    <property type="entry name" value="Glyas_Bleomycin-R_OHBP_Dase"/>
</dbReference>
<dbReference type="Proteomes" id="UP000619078">
    <property type="component" value="Unassembled WGS sequence"/>
</dbReference>
<sequence>MESLSPNIFVTDITATINFYKLLGFEVTMTVPEQGPDFVWVMMAKGNVTFMFQTLESLADKLPQISRADGASLLLYISVKDIRILFDQVKDKVTVLKDLETTFYGATEFSILDPNNYVLTFAEHQPHDNV</sequence>
<dbReference type="Pfam" id="PF00903">
    <property type="entry name" value="Glyoxalase"/>
    <property type="match status" value="1"/>
</dbReference>
<organism evidence="2 3">
    <name type="scientific">Mucilaginibacter glaciei</name>
    <dbReference type="NCBI Taxonomy" id="2772109"/>
    <lineage>
        <taxon>Bacteria</taxon>
        <taxon>Pseudomonadati</taxon>
        <taxon>Bacteroidota</taxon>
        <taxon>Sphingobacteriia</taxon>
        <taxon>Sphingobacteriales</taxon>
        <taxon>Sphingobacteriaceae</taxon>
        <taxon>Mucilaginibacter</taxon>
    </lineage>
</organism>
<keyword evidence="3" id="KW-1185">Reference proteome</keyword>
<dbReference type="Gene3D" id="3.10.180.10">
    <property type="entry name" value="2,3-Dihydroxybiphenyl 1,2-Dioxygenase, domain 1"/>
    <property type="match status" value="1"/>
</dbReference>
<reference evidence="2" key="1">
    <citation type="submission" date="2020-09" db="EMBL/GenBank/DDBJ databases">
        <title>Novel species of Mucilaginibacter isolated from a glacier on the Tibetan Plateau.</title>
        <authorList>
            <person name="Liu Q."/>
            <person name="Xin Y.-H."/>
        </authorList>
    </citation>
    <scope>NUCLEOTIDE SEQUENCE</scope>
    <source>
        <strain evidence="2">ZB1P21</strain>
    </source>
</reference>
<dbReference type="SUPFAM" id="SSF54593">
    <property type="entry name" value="Glyoxalase/Bleomycin resistance protein/Dihydroxybiphenyl dioxygenase"/>
    <property type="match status" value="1"/>
</dbReference>
<dbReference type="InterPro" id="IPR004360">
    <property type="entry name" value="Glyas_Fos-R_dOase_dom"/>
</dbReference>
<dbReference type="EMBL" id="JACWMX010000004">
    <property type="protein sequence ID" value="MBD1393850.1"/>
    <property type="molecule type" value="Genomic_DNA"/>
</dbReference>
<evidence type="ECO:0000313" key="2">
    <source>
        <dbReference type="EMBL" id="MBD1393850.1"/>
    </source>
</evidence>
<comment type="caution">
    <text evidence="2">The sequence shown here is derived from an EMBL/GenBank/DDBJ whole genome shotgun (WGS) entry which is preliminary data.</text>
</comment>
<protein>
    <submittedName>
        <fullName evidence="2">VOC family protein</fullName>
    </submittedName>
</protein>